<evidence type="ECO:0000313" key="4">
    <source>
        <dbReference type="Proteomes" id="UP000001426"/>
    </source>
</evidence>
<dbReference type="RefSeq" id="WP_079403105.1">
    <property type="nucleotide sequence ID" value="NZ_CP116810.1"/>
</dbReference>
<evidence type="ECO:0000256" key="2">
    <source>
        <dbReference type="SAM" id="Phobius"/>
    </source>
</evidence>
<dbReference type="Proteomes" id="UP000001426">
    <property type="component" value="Chromosome"/>
</dbReference>
<evidence type="ECO:0000256" key="1">
    <source>
        <dbReference type="SAM" id="MobiDB-lite"/>
    </source>
</evidence>
<keyword evidence="2" id="KW-0812">Transmembrane</keyword>
<gene>
    <name evidence="3" type="ORF">TX73_017240</name>
</gene>
<accession>A0AAE9Y4H0</accession>
<dbReference type="AlphaFoldDB" id="A0AAE9Y4H0"/>
<dbReference type="EMBL" id="CP116810">
    <property type="protein sequence ID" value="WCL93501.1"/>
    <property type="molecule type" value="Genomic_DNA"/>
</dbReference>
<keyword evidence="4" id="KW-1185">Reference proteome</keyword>
<dbReference type="KEGG" id="rpa:TX73_017240"/>
<keyword evidence="2" id="KW-1133">Transmembrane helix</keyword>
<evidence type="ECO:0000313" key="3">
    <source>
        <dbReference type="EMBL" id="WCL93501.1"/>
    </source>
</evidence>
<dbReference type="GeneID" id="66894423"/>
<feature type="region of interest" description="Disordered" evidence="1">
    <location>
        <begin position="1"/>
        <end position="31"/>
    </location>
</feature>
<reference evidence="3 4" key="1">
    <citation type="journal article" date="2004" name="Nat. Biotechnol.">
        <title>Complete genome sequence of the metabolically versatile photosynthetic bacterium Rhodopseudomonas palustris.</title>
        <authorList>
            <person name="Larimer F.W."/>
            <person name="Chain P."/>
            <person name="Hauser L."/>
            <person name="Lamerdin J."/>
            <person name="Malfatti S."/>
            <person name="Do L."/>
            <person name="Land M.L."/>
            <person name="Pelletier D.A."/>
            <person name="Beatty J.T."/>
            <person name="Lang A.S."/>
            <person name="Tabita F.R."/>
            <person name="Gibson J.L."/>
            <person name="Hanson T.E."/>
            <person name="Bobst C."/>
            <person name="Torres J.L."/>
            <person name="Peres C."/>
            <person name="Harrison F.H."/>
            <person name="Gibson J."/>
            <person name="Harwood C.S."/>
        </authorList>
    </citation>
    <scope>NUCLEOTIDE SEQUENCE [LARGE SCALE GENOMIC DNA]</scope>
    <source>
        <strain evidence="4">ATCC BAA-98 / CGA009</strain>
    </source>
</reference>
<name>A0AAE9Y4H0_RHOPA</name>
<sequence>MKGSGISFSEVPESAFGNTDDEASPSSGPLAELQYSSPWPWVAAIFISSGLWAGIGWLIFA</sequence>
<keyword evidence="2" id="KW-0472">Membrane</keyword>
<organism evidence="3 4">
    <name type="scientific">Rhodopseudomonas palustris (strain ATCC BAA-98 / CGA009)</name>
    <dbReference type="NCBI Taxonomy" id="258594"/>
    <lineage>
        <taxon>Bacteria</taxon>
        <taxon>Pseudomonadati</taxon>
        <taxon>Pseudomonadota</taxon>
        <taxon>Alphaproteobacteria</taxon>
        <taxon>Hyphomicrobiales</taxon>
        <taxon>Nitrobacteraceae</taxon>
        <taxon>Rhodopseudomonas</taxon>
    </lineage>
</organism>
<proteinExistence type="predicted"/>
<feature type="transmembrane region" description="Helical" evidence="2">
    <location>
        <begin position="39"/>
        <end position="60"/>
    </location>
</feature>
<protein>
    <submittedName>
        <fullName evidence="3">Uncharacterized protein</fullName>
    </submittedName>
</protein>